<keyword evidence="1" id="KW-0175">Coiled coil</keyword>
<evidence type="ECO:0000256" key="1">
    <source>
        <dbReference type="SAM" id="Coils"/>
    </source>
</evidence>
<dbReference type="OrthoDB" id="4188844at2759"/>
<organism evidence="3 4">
    <name type="scientific">Gnomoniopsis smithogilvyi</name>
    <dbReference type="NCBI Taxonomy" id="1191159"/>
    <lineage>
        <taxon>Eukaryota</taxon>
        <taxon>Fungi</taxon>
        <taxon>Dikarya</taxon>
        <taxon>Ascomycota</taxon>
        <taxon>Pezizomycotina</taxon>
        <taxon>Sordariomycetes</taxon>
        <taxon>Sordariomycetidae</taxon>
        <taxon>Diaporthales</taxon>
        <taxon>Gnomoniaceae</taxon>
        <taxon>Gnomoniopsis</taxon>
    </lineage>
</organism>
<evidence type="ECO:0000313" key="3">
    <source>
        <dbReference type="EMBL" id="KAJ4388759.1"/>
    </source>
</evidence>
<feature type="region of interest" description="Disordered" evidence="2">
    <location>
        <begin position="1"/>
        <end position="93"/>
    </location>
</feature>
<evidence type="ECO:0000313" key="4">
    <source>
        <dbReference type="Proteomes" id="UP001140453"/>
    </source>
</evidence>
<sequence length="200" mass="22476">MTDRYGHPRQSIFNRRHASAAASVAYSTSQHPPPPTTQQQQQQQQQFQPQLPAQPRSTAQPPNAPGRALFRSQLTRRPPPKHGLHGAVDADGDTVVADEEDQDVDGIVVRDINGDFELEEPPSLVVEDPEEIVLDMRQENEKERQRLADAVKQHQSQQNTVPAQPEELLEAVRASLRAKVAALAEDTWMYEPQEEETRLV</sequence>
<gene>
    <name evidence="3" type="ORF">N0V93_006219</name>
</gene>
<dbReference type="EMBL" id="JAPEVB010000004">
    <property type="protein sequence ID" value="KAJ4388759.1"/>
    <property type="molecule type" value="Genomic_DNA"/>
</dbReference>
<keyword evidence="4" id="KW-1185">Reference proteome</keyword>
<proteinExistence type="predicted"/>
<dbReference type="Proteomes" id="UP001140453">
    <property type="component" value="Unassembled WGS sequence"/>
</dbReference>
<comment type="caution">
    <text evidence="3">The sequence shown here is derived from an EMBL/GenBank/DDBJ whole genome shotgun (WGS) entry which is preliminary data.</text>
</comment>
<feature type="compositionally biased region" description="Low complexity" evidence="2">
    <location>
        <begin position="19"/>
        <end position="30"/>
    </location>
</feature>
<evidence type="ECO:0000256" key="2">
    <source>
        <dbReference type="SAM" id="MobiDB-lite"/>
    </source>
</evidence>
<dbReference type="AlphaFoldDB" id="A0A9W9CUI8"/>
<feature type="coiled-coil region" evidence="1">
    <location>
        <begin position="133"/>
        <end position="160"/>
    </location>
</feature>
<feature type="compositionally biased region" description="Low complexity" evidence="2">
    <location>
        <begin position="37"/>
        <end position="55"/>
    </location>
</feature>
<protein>
    <submittedName>
        <fullName evidence="3">Uncharacterized protein</fullName>
    </submittedName>
</protein>
<reference evidence="3" key="1">
    <citation type="submission" date="2022-10" db="EMBL/GenBank/DDBJ databases">
        <title>Tapping the CABI collections for fungal endophytes: first genome assemblies for Collariella, Neodidymelliopsis, Ascochyta clinopodiicola, Didymella pomorum, Didymosphaeria variabile, Neocosmospora piperis and Neocucurbitaria cava.</title>
        <authorList>
            <person name="Hill R."/>
        </authorList>
    </citation>
    <scope>NUCLEOTIDE SEQUENCE</scope>
    <source>
        <strain evidence="3">IMI 355082</strain>
    </source>
</reference>
<name>A0A9W9CUI8_9PEZI</name>
<accession>A0A9W9CUI8</accession>